<keyword evidence="3 5" id="KW-0378">Hydrolase</keyword>
<dbReference type="Pfam" id="PF06441">
    <property type="entry name" value="EHN"/>
    <property type="match status" value="1"/>
</dbReference>
<dbReference type="AlphaFoldDB" id="A0A919TE11"/>
<reference evidence="5 6" key="1">
    <citation type="submission" date="2021-03" db="EMBL/GenBank/DDBJ databases">
        <title>Whole genome shotgun sequence of Actinoplanes toevensis NBRC 105298.</title>
        <authorList>
            <person name="Komaki H."/>
            <person name="Tamura T."/>
        </authorList>
    </citation>
    <scope>NUCLEOTIDE SEQUENCE [LARGE SCALE GENOMIC DNA]</scope>
    <source>
        <strain evidence="5 6">NBRC 105298</strain>
    </source>
</reference>
<evidence type="ECO:0000259" key="4">
    <source>
        <dbReference type="Pfam" id="PF06441"/>
    </source>
</evidence>
<feature type="domain" description="Epoxide hydrolase N-terminal" evidence="4">
    <location>
        <begin position="2"/>
        <end position="105"/>
    </location>
</feature>
<proteinExistence type="inferred from homology"/>
<dbReference type="InterPro" id="IPR016292">
    <property type="entry name" value="Epoxide_hydrolase"/>
</dbReference>
<evidence type="ECO:0000256" key="3">
    <source>
        <dbReference type="ARBA" id="ARBA00022801"/>
    </source>
</evidence>
<evidence type="ECO:0000256" key="2">
    <source>
        <dbReference type="ARBA" id="ARBA00022797"/>
    </source>
</evidence>
<comment type="similarity">
    <text evidence="1">Belongs to the peptidase S33 family.</text>
</comment>
<comment type="caution">
    <text evidence="5">The sequence shown here is derived from an EMBL/GenBank/DDBJ whole genome shotgun (WGS) entry which is preliminary data.</text>
</comment>
<dbReference type="RefSeq" id="WP_213009178.1">
    <property type="nucleotide sequence ID" value="NZ_BOQN01000066.1"/>
</dbReference>
<dbReference type="GO" id="GO:0004301">
    <property type="term" value="F:epoxide hydrolase activity"/>
    <property type="evidence" value="ECO:0007669"/>
    <property type="project" value="TreeGrafter"/>
</dbReference>
<organism evidence="5 6">
    <name type="scientific">Paractinoplanes toevensis</name>
    <dbReference type="NCBI Taxonomy" id="571911"/>
    <lineage>
        <taxon>Bacteria</taxon>
        <taxon>Bacillati</taxon>
        <taxon>Actinomycetota</taxon>
        <taxon>Actinomycetes</taxon>
        <taxon>Micromonosporales</taxon>
        <taxon>Micromonosporaceae</taxon>
        <taxon>Paractinoplanes</taxon>
    </lineage>
</organism>
<evidence type="ECO:0000313" key="5">
    <source>
        <dbReference type="EMBL" id="GIM93357.1"/>
    </source>
</evidence>
<dbReference type="GO" id="GO:0097176">
    <property type="term" value="P:epoxide metabolic process"/>
    <property type="evidence" value="ECO:0007669"/>
    <property type="project" value="TreeGrafter"/>
</dbReference>
<dbReference type="InterPro" id="IPR010497">
    <property type="entry name" value="Epoxide_hydro_N"/>
</dbReference>
<dbReference type="Gene3D" id="3.40.50.1820">
    <property type="entry name" value="alpha/beta hydrolase"/>
    <property type="match status" value="1"/>
</dbReference>
<dbReference type="PRINTS" id="PR00412">
    <property type="entry name" value="EPOXHYDRLASE"/>
</dbReference>
<name>A0A919TE11_9ACTN</name>
<evidence type="ECO:0000256" key="1">
    <source>
        <dbReference type="ARBA" id="ARBA00010088"/>
    </source>
</evidence>
<dbReference type="Proteomes" id="UP000677082">
    <property type="component" value="Unassembled WGS sequence"/>
</dbReference>
<dbReference type="PIRSF" id="PIRSF001112">
    <property type="entry name" value="Epoxide_hydrolase"/>
    <property type="match status" value="1"/>
</dbReference>
<dbReference type="InterPro" id="IPR000639">
    <property type="entry name" value="Epox_hydrolase-like"/>
</dbReference>
<dbReference type="SUPFAM" id="SSF53474">
    <property type="entry name" value="alpha/beta-Hydrolases"/>
    <property type="match status" value="1"/>
</dbReference>
<dbReference type="EMBL" id="BOQN01000066">
    <property type="protein sequence ID" value="GIM93357.1"/>
    <property type="molecule type" value="Genomic_DNA"/>
</dbReference>
<keyword evidence="6" id="KW-1185">Reference proteome</keyword>
<dbReference type="PANTHER" id="PTHR21661:SF35">
    <property type="entry name" value="EPOXIDE HYDROLASE"/>
    <property type="match status" value="1"/>
</dbReference>
<protein>
    <submittedName>
        <fullName evidence="5">Microsomal epoxide hydrolase</fullName>
    </submittedName>
</protein>
<dbReference type="InterPro" id="IPR029058">
    <property type="entry name" value="AB_hydrolase_fold"/>
</dbReference>
<dbReference type="PANTHER" id="PTHR21661">
    <property type="entry name" value="EPOXIDE HYDROLASE 1-RELATED"/>
    <property type="match status" value="1"/>
</dbReference>
<keyword evidence="2" id="KW-0058">Aromatic hydrocarbons catabolism</keyword>
<sequence>MNEFAIRVPEADLDDLRGRLARTRWPDELPGAGWDYGIPLARVQHLASAWENYDWRRHEARLNAYPQFTTTIDGENVWFLHVRSSDPAALPLILTHGWPGSPVEFLDLIPLLTQHFHLVIPAIPGYSFSGPTRSRGWGQQRVAEAWATLMARLGYARYGAQGGDWGSGISRLLAAHAPGHVVGVHVNFMPTGGAYDGPLSPSDRARLEKTRALAANRHPHQILFAATPQTFAYALTDSPVGQLAFLAEKFTTWADPSFAIPDEAILDDVMHYWLTRTAGSSSRLVKESGLGAGPIPCPVPLGVAVLPHDIVQPVRPLVDLRHDVRRWSEFPRGGHFAALEVPGLLAADIVAFFGGL</sequence>
<evidence type="ECO:0000313" key="6">
    <source>
        <dbReference type="Proteomes" id="UP000677082"/>
    </source>
</evidence>
<accession>A0A919TE11</accession>
<gene>
    <name evidence="5" type="ORF">Ato02nite_051500</name>
</gene>